<keyword evidence="1" id="KW-1133">Transmembrane helix</keyword>
<keyword evidence="1" id="KW-0472">Membrane</keyword>
<evidence type="ECO:0000313" key="3">
    <source>
        <dbReference type="Proteomes" id="UP000654123"/>
    </source>
</evidence>
<keyword evidence="3" id="KW-1185">Reference proteome</keyword>
<dbReference type="Proteomes" id="UP000654123">
    <property type="component" value="Unassembled WGS sequence"/>
</dbReference>
<evidence type="ECO:0000256" key="1">
    <source>
        <dbReference type="SAM" id="Phobius"/>
    </source>
</evidence>
<dbReference type="AlphaFoldDB" id="A0A918EPH4"/>
<gene>
    <name evidence="2" type="ORF">GCM10010249_53040</name>
</gene>
<reference evidence="2" key="1">
    <citation type="journal article" date="2014" name="Int. J. Syst. Evol. Microbiol.">
        <title>Complete genome sequence of Corynebacterium casei LMG S-19264T (=DSM 44701T), isolated from a smear-ripened cheese.</title>
        <authorList>
            <consortium name="US DOE Joint Genome Institute (JGI-PGF)"/>
            <person name="Walter F."/>
            <person name="Albersmeier A."/>
            <person name="Kalinowski J."/>
            <person name="Ruckert C."/>
        </authorList>
    </citation>
    <scope>NUCLEOTIDE SEQUENCE</scope>
    <source>
        <strain evidence="2">JCM 4335</strain>
    </source>
</reference>
<organism evidence="2 3">
    <name type="scientific">Streptomyces roseolilacinus</name>
    <dbReference type="NCBI Taxonomy" id="66904"/>
    <lineage>
        <taxon>Bacteria</taxon>
        <taxon>Bacillati</taxon>
        <taxon>Actinomycetota</taxon>
        <taxon>Actinomycetes</taxon>
        <taxon>Kitasatosporales</taxon>
        <taxon>Streptomycetaceae</taxon>
        <taxon>Streptomyces</taxon>
    </lineage>
</organism>
<dbReference type="NCBIfam" id="NF046119">
    <property type="entry name" value="memb_SCO4225"/>
    <property type="match status" value="1"/>
</dbReference>
<sequence length="121" mass="12251">MKPIGPSGTSPRGLVRLAFGNVASGAYLAIVAVVTALVVHDLWFTDHEDASFAAVGLIAVASPTMPVVLAGGTLGGDALLGSAGFFWAAFAVSVLVQSLGVGALARMATRARRHEPRTHGG</sequence>
<dbReference type="InterPro" id="IPR057702">
    <property type="entry name" value="DUF7942"/>
</dbReference>
<comment type="caution">
    <text evidence="2">The sequence shown here is derived from an EMBL/GenBank/DDBJ whole genome shotgun (WGS) entry which is preliminary data.</text>
</comment>
<feature type="transmembrane region" description="Helical" evidence="1">
    <location>
        <begin position="51"/>
        <end position="72"/>
    </location>
</feature>
<protein>
    <submittedName>
        <fullName evidence="2">Uncharacterized protein</fullName>
    </submittedName>
</protein>
<reference evidence="2" key="2">
    <citation type="submission" date="2020-09" db="EMBL/GenBank/DDBJ databases">
        <authorList>
            <person name="Sun Q."/>
            <person name="Ohkuma M."/>
        </authorList>
    </citation>
    <scope>NUCLEOTIDE SEQUENCE</scope>
    <source>
        <strain evidence="2">JCM 4335</strain>
    </source>
</reference>
<keyword evidence="1" id="KW-0812">Transmembrane</keyword>
<evidence type="ECO:0000313" key="2">
    <source>
        <dbReference type="EMBL" id="GGQ27616.1"/>
    </source>
</evidence>
<dbReference type="EMBL" id="BMSV01000012">
    <property type="protein sequence ID" value="GGQ27616.1"/>
    <property type="molecule type" value="Genomic_DNA"/>
</dbReference>
<feature type="transmembrane region" description="Helical" evidence="1">
    <location>
        <begin position="17"/>
        <end position="39"/>
    </location>
</feature>
<accession>A0A918EPH4</accession>
<dbReference type="Pfam" id="PF25637">
    <property type="entry name" value="DUF7942"/>
    <property type="match status" value="1"/>
</dbReference>
<dbReference type="RefSeq" id="WP_189537665.1">
    <property type="nucleotide sequence ID" value="NZ_BMSV01000012.1"/>
</dbReference>
<name>A0A918EPH4_9ACTN</name>
<proteinExistence type="predicted"/>
<feature type="transmembrane region" description="Helical" evidence="1">
    <location>
        <begin position="84"/>
        <end position="105"/>
    </location>
</feature>